<evidence type="ECO:0000256" key="1">
    <source>
        <dbReference type="SAM" id="MobiDB-lite"/>
    </source>
</evidence>
<accession>A0A183T361</accession>
<reference evidence="4" key="1">
    <citation type="submission" date="2016-06" db="UniProtKB">
        <authorList>
            <consortium name="WormBaseParasite"/>
        </authorList>
    </citation>
    <scope>IDENTIFICATION</scope>
</reference>
<name>A0A183T361_SCHSO</name>
<feature type="compositionally biased region" description="Pro residues" evidence="1">
    <location>
        <begin position="369"/>
        <end position="400"/>
    </location>
</feature>
<dbReference type="OrthoDB" id="549353at2759"/>
<dbReference type="STRING" id="70667.A0A183T361"/>
<protein>
    <submittedName>
        <fullName evidence="4">Arrestin_N domain-containing protein</fullName>
    </submittedName>
</protein>
<dbReference type="AlphaFoldDB" id="A0A183T361"/>
<dbReference type="Proteomes" id="UP000275846">
    <property type="component" value="Unassembled WGS sequence"/>
</dbReference>
<dbReference type="EMBL" id="UYSU01036164">
    <property type="protein sequence ID" value="VDL97294.1"/>
    <property type="molecule type" value="Genomic_DNA"/>
</dbReference>
<proteinExistence type="predicted"/>
<reference evidence="2 3" key="2">
    <citation type="submission" date="2018-11" db="EMBL/GenBank/DDBJ databases">
        <authorList>
            <consortium name="Pathogen Informatics"/>
        </authorList>
    </citation>
    <scope>NUCLEOTIDE SEQUENCE [LARGE SCALE GENOMIC DNA]</scope>
    <source>
        <strain evidence="2 3">NST_G2</strain>
    </source>
</reference>
<evidence type="ECO:0000313" key="3">
    <source>
        <dbReference type="Proteomes" id="UP000275846"/>
    </source>
</evidence>
<organism evidence="4">
    <name type="scientific">Schistocephalus solidus</name>
    <name type="common">Tapeworm</name>
    <dbReference type="NCBI Taxonomy" id="70667"/>
    <lineage>
        <taxon>Eukaryota</taxon>
        <taxon>Metazoa</taxon>
        <taxon>Spiralia</taxon>
        <taxon>Lophotrochozoa</taxon>
        <taxon>Platyhelminthes</taxon>
        <taxon>Cestoda</taxon>
        <taxon>Eucestoda</taxon>
        <taxon>Diphyllobothriidea</taxon>
        <taxon>Diphyllobothriidae</taxon>
        <taxon>Schistocephalus</taxon>
    </lineage>
</organism>
<sequence length="425" mass="46325">MGNGEDRKLHLEVPVDLRLEPKGITIRGIPTACVSVAFTLTSMKQRPPLVKATVLKLRISARPTLSPAGGGKDHAGCTTVSFEATSAFRENPALGDRSDLLGDIEQEDAPVVITELLVPLPLVEMDDGRVFEIMTLQSLRFLCQQCCAVRAEQRCGPLDTRAVDGLDGFEKVFHFSAVRIPLNFLSLSDHPGILHLSQPLLYKSILFREKVADVGVIVVKPILLLTACASEDFEGGGLDDISQLTPSCLHGSVIIWSMQVLQFLDYLFAEIKTSEPHLGDDEAVICPTIGIADRLGYQHVLSISPPDENIVQQMPAPRPRVHPRGLLPRRKAEEGVGQQETVFHTRAQKKDAPLAQLVLELDAVPPMPNTPFIPENLPSPAPTTPHPPVRPPLKDSPPPSNLASPNYPARDVTAHRLHASAWSVT</sequence>
<feature type="region of interest" description="Disordered" evidence="1">
    <location>
        <begin position="369"/>
        <end position="411"/>
    </location>
</feature>
<evidence type="ECO:0000313" key="2">
    <source>
        <dbReference type="EMBL" id="VDL97294.1"/>
    </source>
</evidence>
<evidence type="ECO:0000313" key="4">
    <source>
        <dbReference type="WBParaSite" id="SSLN_0001133201-mRNA-1"/>
    </source>
</evidence>
<keyword evidence="3" id="KW-1185">Reference proteome</keyword>
<gene>
    <name evidence="2" type="ORF">SSLN_LOCUS10909</name>
</gene>
<dbReference type="WBParaSite" id="SSLN_0001133201-mRNA-1">
    <property type="protein sequence ID" value="SSLN_0001133201-mRNA-1"/>
    <property type="gene ID" value="SSLN_0001133201"/>
</dbReference>